<sequence length="138" mass="15276">MTIEPSAHTLVHISGDWMLFDDPRAALAQLLPGASNRAELMIAVAQRAQHAELEHWERVHRRQGTASMTVEELAIYTAPKGERFESDLPEQWVGKPALYLTVMQLHGAPLPLGSVERVGPSDGQMLLMLERAGILDVM</sequence>
<dbReference type="Proteomes" id="UP001235720">
    <property type="component" value="Unassembled WGS sequence"/>
</dbReference>
<dbReference type="RefSeq" id="WP_144759130.1">
    <property type="nucleotide sequence ID" value="NZ_JAUCMM010000004.1"/>
</dbReference>
<gene>
    <name evidence="1" type="ORF">QUG98_07480</name>
</gene>
<evidence type="ECO:0000313" key="1">
    <source>
        <dbReference type="EMBL" id="MDM7888293.1"/>
    </source>
</evidence>
<accession>A0ABT7TFC1</accession>
<proteinExistence type="predicted"/>
<keyword evidence="2" id="KW-1185">Reference proteome</keyword>
<comment type="caution">
    <text evidence="1">The sequence shown here is derived from an EMBL/GenBank/DDBJ whole genome shotgun (WGS) entry which is preliminary data.</text>
</comment>
<name>A0ABT7TFC1_9MICO</name>
<dbReference type="EMBL" id="JAUCMM010000004">
    <property type="protein sequence ID" value="MDM7888293.1"/>
    <property type="molecule type" value="Genomic_DNA"/>
</dbReference>
<reference evidence="1 2" key="1">
    <citation type="submission" date="2023-06" db="EMBL/GenBank/DDBJ databases">
        <authorList>
            <person name="Feng G."/>
            <person name="Li J."/>
            <person name="Zhu H."/>
        </authorList>
    </citation>
    <scope>NUCLEOTIDE SEQUENCE [LARGE SCALE GENOMIC DNA]</scope>
    <source>
        <strain evidence="1 2">RHCJP20</strain>
    </source>
</reference>
<evidence type="ECO:0008006" key="3">
    <source>
        <dbReference type="Google" id="ProtNLM"/>
    </source>
</evidence>
<protein>
    <recommendedName>
        <fullName evidence="3">MmyB-like transcription regulator ligand binding domain-containing protein</fullName>
    </recommendedName>
</protein>
<organism evidence="1 2">
    <name type="scientific">Curtobacterium subtropicum</name>
    <dbReference type="NCBI Taxonomy" id="3055138"/>
    <lineage>
        <taxon>Bacteria</taxon>
        <taxon>Bacillati</taxon>
        <taxon>Actinomycetota</taxon>
        <taxon>Actinomycetes</taxon>
        <taxon>Micrococcales</taxon>
        <taxon>Microbacteriaceae</taxon>
        <taxon>Curtobacterium</taxon>
    </lineage>
</organism>
<evidence type="ECO:0000313" key="2">
    <source>
        <dbReference type="Proteomes" id="UP001235720"/>
    </source>
</evidence>